<protein>
    <submittedName>
        <fullName evidence="2">Uncharacterized protein</fullName>
    </submittedName>
</protein>
<gene>
    <name evidence="2" type="ORF">CCUS01_09482</name>
</gene>
<dbReference type="AlphaFoldDB" id="A0AAI9UH76"/>
<organism evidence="2 3">
    <name type="scientific">Colletotrichum cuscutae</name>
    <dbReference type="NCBI Taxonomy" id="1209917"/>
    <lineage>
        <taxon>Eukaryota</taxon>
        <taxon>Fungi</taxon>
        <taxon>Dikarya</taxon>
        <taxon>Ascomycota</taxon>
        <taxon>Pezizomycotina</taxon>
        <taxon>Sordariomycetes</taxon>
        <taxon>Hypocreomycetidae</taxon>
        <taxon>Glomerellales</taxon>
        <taxon>Glomerellaceae</taxon>
        <taxon>Colletotrichum</taxon>
        <taxon>Colletotrichum acutatum species complex</taxon>
    </lineage>
</organism>
<accession>A0AAI9UH76</accession>
<dbReference type="Proteomes" id="UP001239213">
    <property type="component" value="Unassembled WGS sequence"/>
</dbReference>
<comment type="caution">
    <text evidence="2">The sequence shown here is derived from an EMBL/GenBank/DDBJ whole genome shotgun (WGS) entry which is preliminary data.</text>
</comment>
<feature type="compositionally biased region" description="Polar residues" evidence="1">
    <location>
        <begin position="32"/>
        <end position="47"/>
    </location>
</feature>
<name>A0AAI9UH76_9PEZI</name>
<feature type="compositionally biased region" description="Polar residues" evidence="1">
    <location>
        <begin position="14"/>
        <end position="24"/>
    </location>
</feature>
<sequence>MATKKAQRPMSGTALRSSRPSLSKPNVRGPRTSRSAAHRTNPTNFDG</sequence>
<evidence type="ECO:0000313" key="3">
    <source>
        <dbReference type="Proteomes" id="UP001239213"/>
    </source>
</evidence>
<proteinExistence type="predicted"/>
<evidence type="ECO:0000256" key="1">
    <source>
        <dbReference type="SAM" id="MobiDB-lite"/>
    </source>
</evidence>
<reference evidence="2" key="1">
    <citation type="submission" date="2016-11" db="EMBL/GenBank/DDBJ databases">
        <title>The genome sequence of Colletotrichum cuscutae.</title>
        <authorList>
            <person name="Baroncelli R."/>
        </authorList>
    </citation>
    <scope>NUCLEOTIDE SEQUENCE</scope>
    <source>
        <strain evidence="2">IMI 304802</strain>
    </source>
</reference>
<feature type="region of interest" description="Disordered" evidence="1">
    <location>
        <begin position="1"/>
        <end position="47"/>
    </location>
</feature>
<evidence type="ECO:0000313" key="2">
    <source>
        <dbReference type="EMBL" id="KAK1458383.1"/>
    </source>
</evidence>
<keyword evidence="3" id="KW-1185">Reference proteome</keyword>
<dbReference type="EMBL" id="MPDP01000279">
    <property type="protein sequence ID" value="KAK1458383.1"/>
    <property type="molecule type" value="Genomic_DNA"/>
</dbReference>